<sequence length="181" mass="19383">MAEVRGGRGEDKRSSKELGSLFFGEHSHDGEMFEVAQYSREEGQLERGFAAPFLTQYTPLSKTKAIEVSLPTCSPTAMCIFHTIIRGTPDSRAPGAYRVQRSRTHMDCESTACRTSRRYIPPTNPPPTNPPPTNSPPTNPPPTDPSVTDPSATDPSATDQSATSPSATDQSGTNPSANASS</sequence>
<reference evidence="2" key="1">
    <citation type="journal article" date="2020" name="Stud. Mycol.">
        <title>101 Dothideomycetes genomes: a test case for predicting lifestyles and emergence of pathogens.</title>
        <authorList>
            <person name="Haridas S."/>
            <person name="Albert R."/>
            <person name="Binder M."/>
            <person name="Bloem J."/>
            <person name="Labutti K."/>
            <person name="Salamov A."/>
            <person name="Andreopoulos B."/>
            <person name="Baker S."/>
            <person name="Barry K."/>
            <person name="Bills G."/>
            <person name="Bluhm B."/>
            <person name="Cannon C."/>
            <person name="Castanera R."/>
            <person name="Culley D."/>
            <person name="Daum C."/>
            <person name="Ezra D."/>
            <person name="Gonzalez J."/>
            <person name="Henrissat B."/>
            <person name="Kuo A."/>
            <person name="Liang C."/>
            <person name="Lipzen A."/>
            <person name="Lutzoni F."/>
            <person name="Magnuson J."/>
            <person name="Mondo S."/>
            <person name="Nolan M."/>
            <person name="Ohm R."/>
            <person name="Pangilinan J."/>
            <person name="Park H.-J."/>
            <person name="Ramirez L."/>
            <person name="Alfaro M."/>
            <person name="Sun H."/>
            <person name="Tritt A."/>
            <person name="Yoshinaga Y."/>
            <person name="Zwiers L.-H."/>
            <person name="Turgeon B."/>
            <person name="Goodwin S."/>
            <person name="Spatafora J."/>
            <person name="Crous P."/>
            <person name="Grigoriev I."/>
        </authorList>
    </citation>
    <scope>NUCLEOTIDE SEQUENCE</scope>
    <source>
        <strain evidence="2">CBS 109.77</strain>
    </source>
</reference>
<evidence type="ECO:0000313" key="2">
    <source>
        <dbReference type="EMBL" id="KAF2789402.1"/>
    </source>
</evidence>
<dbReference type="Proteomes" id="UP000799757">
    <property type="component" value="Unassembled WGS sequence"/>
</dbReference>
<feature type="region of interest" description="Disordered" evidence="1">
    <location>
        <begin position="89"/>
        <end position="181"/>
    </location>
</feature>
<evidence type="ECO:0000256" key="1">
    <source>
        <dbReference type="SAM" id="MobiDB-lite"/>
    </source>
</evidence>
<dbReference type="EMBL" id="MU002140">
    <property type="protein sequence ID" value="KAF2789402.1"/>
    <property type="molecule type" value="Genomic_DNA"/>
</dbReference>
<keyword evidence="3" id="KW-1185">Reference proteome</keyword>
<feature type="compositionally biased region" description="Polar residues" evidence="1">
    <location>
        <begin position="157"/>
        <end position="181"/>
    </location>
</feature>
<protein>
    <submittedName>
        <fullName evidence="2">Uncharacterized protein</fullName>
    </submittedName>
</protein>
<evidence type="ECO:0000313" key="3">
    <source>
        <dbReference type="Proteomes" id="UP000799757"/>
    </source>
</evidence>
<proteinExistence type="predicted"/>
<feature type="compositionally biased region" description="Pro residues" evidence="1">
    <location>
        <begin position="122"/>
        <end position="144"/>
    </location>
</feature>
<organism evidence="2 3">
    <name type="scientific">Melanomma pulvis-pyrius CBS 109.77</name>
    <dbReference type="NCBI Taxonomy" id="1314802"/>
    <lineage>
        <taxon>Eukaryota</taxon>
        <taxon>Fungi</taxon>
        <taxon>Dikarya</taxon>
        <taxon>Ascomycota</taxon>
        <taxon>Pezizomycotina</taxon>
        <taxon>Dothideomycetes</taxon>
        <taxon>Pleosporomycetidae</taxon>
        <taxon>Pleosporales</taxon>
        <taxon>Melanommataceae</taxon>
        <taxon>Melanomma</taxon>
    </lineage>
</organism>
<feature type="compositionally biased region" description="Low complexity" evidence="1">
    <location>
        <begin position="145"/>
        <end position="156"/>
    </location>
</feature>
<gene>
    <name evidence="2" type="ORF">K505DRAFT_341302</name>
</gene>
<accession>A0A6A6WZ83</accession>
<name>A0A6A6WZ83_9PLEO</name>
<dbReference type="AlphaFoldDB" id="A0A6A6WZ83"/>